<gene>
    <name evidence="17" type="primary">exoA</name>
    <name evidence="17" type="ORF">Hs20B_07380</name>
</gene>
<evidence type="ECO:0000256" key="8">
    <source>
        <dbReference type="ARBA" id="ARBA00022801"/>
    </source>
</evidence>
<evidence type="ECO:0000313" key="18">
    <source>
        <dbReference type="Proteomes" id="UP000475928"/>
    </source>
</evidence>
<evidence type="ECO:0000256" key="9">
    <source>
        <dbReference type="ARBA" id="ARBA00022839"/>
    </source>
</evidence>
<dbReference type="NCBIfam" id="TIGR00633">
    <property type="entry name" value="xth"/>
    <property type="match status" value="1"/>
</dbReference>
<dbReference type="GO" id="GO:0003906">
    <property type="term" value="F:DNA-(apurinic or apyrimidinic site) endonuclease activity"/>
    <property type="evidence" value="ECO:0007669"/>
    <property type="project" value="TreeGrafter"/>
</dbReference>
<dbReference type="GO" id="GO:0008081">
    <property type="term" value="F:phosphoric diester hydrolase activity"/>
    <property type="evidence" value="ECO:0007669"/>
    <property type="project" value="TreeGrafter"/>
</dbReference>
<comment type="catalytic activity">
    <reaction evidence="1">
        <text>Exonucleolytic cleavage in the 3'- to 5'-direction to yield nucleoside 5'-phosphates.</text>
        <dbReference type="EC" id="3.1.11.2"/>
    </reaction>
</comment>
<keyword evidence="6" id="KW-0540">Nuclease</keyword>
<feature type="binding site" evidence="14">
    <location>
        <position position="169"/>
    </location>
    <ligand>
        <name>Mg(2+)</name>
        <dbReference type="ChEBI" id="CHEBI:18420"/>
        <label>1</label>
    </ligand>
</feature>
<proteinExistence type="inferred from homology"/>
<keyword evidence="14" id="KW-0464">Manganese</keyword>
<protein>
    <recommendedName>
        <fullName evidence="12">Exodeoxyribonuclease</fullName>
        <ecNumber evidence="4">3.1.11.2</ecNumber>
    </recommendedName>
</protein>
<feature type="binding site" evidence="14">
    <location>
        <position position="46"/>
    </location>
    <ligand>
        <name>Mg(2+)</name>
        <dbReference type="ChEBI" id="CHEBI:18420"/>
        <label>1</label>
    </ligand>
</feature>
<evidence type="ECO:0000256" key="3">
    <source>
        <dbReference type="ARBA" id="ARBA00007092"/>
    </source>
</evidence>
<keyword evidence="18" id="KW-1185">Reference proteome</keyword>
<dbReference type="GO" id="GO:0046872">
    <property type="term" value="F:metal ion binding"/>
    <property type="evidence" value="ECO:0007669"/>
    <property type="project" value="UniProtKB-KW"/>
</dbReference>
<dbReference type="AlphaFoldDB" id="A0A6A0B4Q5"/>
<dbReference type="Gene3D" id="3.60.10.10">
    <property type="entry name" value="Endonuclease/exonuclease/phosphatase"/>
    <property type="match status" value="1"/>
</dbReference>
<dbReference type="EC" id="3.1.11.2" evidence="4"/>
<evidence type="ECO:0000256" key="11">
    <source>
        <dbReference type="ARBA" id="ARBA00057465"/>
    </source>
</evidence>
<evidence type="ECO:0000256" key="10">
    <source>
        <dbReference type="ARBA" id="ARBA00022842"/>
    </source>
</evidence>
<dbReference type="GO" id="GO:0006284">
    <property type="term" value="P:base-excision repair"/>
    <property type="evidence" value="ECO:0007669"/>
    <property type="project" value="TreeGrafter"/>
</dbReference>
<comment type="caution">
    <text evidence="17">The sequence shown here is derived from an EMBL/GenBank/DDBJ whole genome shotgun (WGS) entry which is preliminary data.</text>
</comment>
<dbReference type="PROSITE" id="PS00726">
    <property type="entry name" value="AP_NUCLEASE_F1_1"/>
    <property type="match status" value="1"/>
</dbReference>
<feature type="binding site" evidence="14">
    <location>
        <position position="268"/>
    </location>
    <ligand>
        <name>Mg(2+)</name>
        <dbReference type="ChEBI" id="CHEBI:18420"/>
        <label>1</label>
    </ligand>
</feature>
<evidence type="ECO:0000256" key="12">
    <source>
        <dbReference type="ARBA" id="ARBA00073459"/>
    </source>
</evidence>
<dbReference type="CDD" id="cd09087">
    <property type="entry name" value="Ape1-like_AP-endo"/>
    <property type="match status" value="1"/>
</dbReference>
<evidence type="ECO:0000256" key="13">
    <source>
        <dbReference type="PIRSR" id="PIRSR604808-1"/>
    </source>
</evidence>
<keyword evidence="9" id="KW-0269">Exonuclease</keyword>
<dbReference type="PROSITE" id="PS51435">
    <property type="entry name" value="AP_NUCLEASE_F1_4"/>
    <property type="match status" value="1"/>
</dbReference>
<dbReference type="EMBL" id="BLLH01000002">
    <property type="protein sequence ID" value="GFH40340.1"/>
    <property type="molecule type" value="Genomic_DNA"/>
</dbReference>
<dbReference type="InterPro" id="IPR020848">
    <property type="entry name" value="AP_endonuclease_F1_CS"/>
</dbReference>
<comment type="cofactor">
    <cofactor evidence="2">
        <name>Mn(2+)</name>
        <dbReference type="ChEBI" id="CHEBI:29035"/>
    </cofactor>
</comment>
<evidence type="ECO:0000313" key="17">
    <source>
        <dbReference type="EMBL" id="GFH40340.1"/>
    </source>
</evidence>
<dbReference type="PANTHER" id="PTHR22748:SF6">
    <property type="entry name" value="DNA-(APURINIC OR APYRIMIDINIC SITE) ENDONUCLEASE"/>
    <property type="match status" value="1"/>
</dbReference>
<organism evidence="17 18">
    <name type="scientific">Pseudolactococcus insecticola</name>
    <dbReference type="NCBI Taxonomy" id="2709158"/>
    <lineage>
        <taxon>Bacteria</taxon>
        <taxon>Bacillati</taxon>
        <taxon>Bacillota</taxon>
        <taxon>Bacilli</taxon>
        <taxon>Lactobacillales</taxon>
        <taxon>Streptococcaceae</taxon>
        <taxon>Pseudolactococcus</taxon>
    </lineage>
</organism>
<dbReference type="InterPro" id="IPR004808">
    <property type="entry name" value="AP_endonuc_1"/>
</dbReference>
<evidence type="ECO:0000256" key="2">
    <source>
        <dbReference type="ARBA" id="ARBA00001936"/>
    </source>
</evidence>
<feature type="site" description="Important for catalytic activity" evidence="15">
    <location>
        <position position="242"/>
    </location>
</feature>
<feature type="site" description="Transition state stabilizer" evidence="15">
    <location>
        <position position="171"/>
    </location>
</feature>
<dbReference type="PROSITE" id="PS00728">
    <property type="entry name" value="AP_NUCLEASE_F1_3"/>
    <property type="match status" value="1"/>
</dbReference>
<keyword evidence="5" id="KW-0963">Cytoplasm</keyword>
<sequence length="277" mass="31383">MNMKFISWNIDSLNAALTSDSPRAQLSQAVLTTLAAQNADIIALQETKLSSKGPTKKHLEILAERFPDYEIAVRSSVEPARKGYAGTMFLYKNNLTPLVSFPEIDAPSTMDCEGRIITLEFDDFYLTQVYTPNAGDGLKRLAERQIWDEKYRDYLMQLDKIKPVIAQGDYNVAHQEIDLANPNNNRNSPGFTDEERAGFTQLLAAGFTDTFRHVHGQVPSVYSWWAQRSKTSKINNSGWRIDYFLTSERIANKVTRSEMIDSGARQDHTPLLLEIKL</sequence>
<accession>A0A6A0B4Q5</accession>
<name>A0A6A0B4Q5_9LACT</name>
<comment type="function">
    <text evidence="11">In addition to 3'- to 5'-exonuclease and 3'-phosphatase activities, ExoA was shown to make single-strand breaks at apurinic sites in DNA.</text>
</comment>
<dbReference type="SUPFAM" id="SSF56219">
    <property type="entry name" value="DNase I-like"/>
    <property type="match status" value="1"/>
</dbReference>
<feature type="active site" evidence="13">
    <location>
        <position position="130"/>
    </location>
</feature>
<evidence type="ECO:0000256" key="1">
    <source>
        <dbReference type="ARBA" id="ARBA00000493"/>
    </source>
</evidence>
<evidence type="ECO:0000256" key="15">
    <source>
        <dbReference type="PIRSR" id="PIRSR604808-3"/>
    </source>
</evidence>
<feature type="site" description="Interaction with DNA substrate" evidence="15">
    <location>
        <position position="268"/>
    </location>
</feature>
<dbReference type="Pfam" id="PF03372">
    <property type="entry name" value="Exo_endo_phos"/>
    <property type="match status" value="1"/>
</dbReference>
<feature type="binding site" evidence="14">
    <location>
        <position position="267"/>
    </location>
    <ligand>
        <name>Mg(2+)</name>
        <dbReference type="ChEBI" id="CHEBI:18420"/>
        <label>1</label>
    </ligand>
</feature>
<evidence type="ECO:0000256" key="6">
    <source>
        <dbReference type="ARBA" id="ARBA00022722"/>
    </source>
</evidence>
<evidence type="ECO:0000256" key="5">
    <source>
        <dbReference type="ARBA" id="ARBA00022490"/>
    </source>
</evidence>
<keyword evidence="10 14" id="KW-0460">Magnesium</keyword>
<dbReference type="PROSITE" id="PS00727">
    <property type="entry name" value="AP_NUCLEASE_F1_2"/>
    <property type="match status" value="1"/>
</dbReference>
<dbReference type="GO" id="GO:0003677">
    <property type="term" value="F:DNA binding"/>
    <property type="evidence" value="ECO:0007669"/>
    <property type="project" value="InterPro"/>
</dbReference>
<keyword evidence="8" id="KW-0378">Hydrolase</keyword>
<keyword evidence="7 14" id="KW-0479">Metal-binding</keyword>
<dbReference type="InterPro" id="IPR036691">
    <property type="entry name" value="Endo/exonu/phosph_ase_sf"/>
</dbReference>
<dbReference type="InterPro" id="IPR005135">
    <property type="entry name" value="Endo/exonuclease/phosphatase"/>
</dbReference>
<evidence type="ECO:0000256" key="14">
    <source>
        <dbReference type="PIRSR" id="PIRSR604808-2"/>
    </source>
</evidence>
<evidence type="ECO:0000259" key="16">
    <source>
        <dbReference type="Pfam" id="PF03372"/>
    </source>
</evidence>
<feature type="active site" description="Proton donor/acceptor" evidence="13">
    <location>
        <position position="169"/>
    </location>
</feature>
<comment type="cofactor">
    <cofactor evidence="14">
        <name>Mg(2+)</name>
        <dbReference type="ChEBI" id="CHEBI:18420"/>
    </cofactor>
    <cofactor evidence="14">
        <name>Mn(2+)</name>
        <dbReference type="ChEBI" id="CHEBI:29035"/>
    </cofactor>
    <text evidence="14">Probably binds two magnesium or manganese ions per subunit.</text>
</comment>
<dbReference type="Proteomes" id="UP000475928">
    <property type="component" value="Unassembled WGS sequence"/>
</dbReference>
<dbReference type="PANTHER" id="PTHR22748">
    <property type="entry name" value="AP ENDONUCLEASE"/>
    <property type="match status" value="1"/>
</dbReference>
<feature type="binding site" evidence="14">
    <location>
        <position position="171"/>
    </location>
    <ligand>
        <name>Mg(2+)</name>
        <dbReference type="ChEBI" id="CHEBI:18420"/>
        <label>1</label>
    </ligand>
</feature>
<reference evidence="17 18" key="1">
    <citation type="submission" date="2020-02" db="EMBL/GenBank/DDBJ databases">
        <title>Draft genome sequence of Lactococcus sp. Hs20B0-1.</title>
        <authorList>
            <person name="Noda S."/>
            <person name="Yuki M."/>
            <person name="Ohkuma M."/>
        </authorList>
    </citation>
    <scope>NUCLEOTIDE SEQUENCE [LARGE SCALE GENOMIC DNA]</scope>
    <source>
        <strain evidence="17 18">Hs20B0-1</strain>
    </source>
</reference>
<evidence type="ECO:0000256" key="4">
    <source>
        <dbReference type="ARBA" id="ARBA00012115"/>
    </source>
</evidence>
<feature type="domain" description="Endonuclease/exonuclease/phosphatase" evidence="16">
    <location>
        <begin position="6"/>
        <end position="258"/>
    </location>
</feature>
<evidence type="ECO:0000256" key="7">
    <source>
        <dbReference type="ARBA" id="ARBA00022723"/>
    </source>
</evidence>
<feature type="binding site" evidence="14">
    <location>
        <position position="9"/>
    </location>
    <ligand>
        <name>Mg(2+)</name>
        <dbReference type="ChEBI" id="CHEBI:18420"/>
        <label>1</label>
    </ligand>
</feature>
<feature type="active site" description="Proton acceptor" evidence="13">
    <location>
        <position position="268"/>
    </location>
</feature>
<dbReference type="FunFam" id="3.60.10.10:FF:000054">
    <property type="entry name" value="Exodeoxyribonuclease III"/>
    <property type="match status" value="1"/>
</dbReference>
<comment type="similarity">
    <text evidence="3">Belongs to the DNA repair enzymes AP/ExoA family.</text>
</comment>
<dbReference type="GO" id="GO:0008311">
    <property type="term" value="F:double-stranded DNA 3'-5' DNA exonuclease activity"/>
    <property type="evidence" value="ECO:0007669"/>
    <property type="project" value="UniProtKB-EC"/>
</dbReference>
<dbReference type="InterPro" id="IPR020847">
    <property type="entry name" value="AP_endonuclease_F1_BS"/>
</dbReference>